<dbReference type="InterPro" id="IPR024752">
    <property type="entry name" value="Myb/SANT-like_dom"/>
</dbReference>
<protein>
    <recommendedName>
        <fullName evidence="2">Myb/SANT-like domain-containing protein</fullName>
    </recommendedName>
</protein>
<proteinExistence type="predicted"/>
<accession>A0AAE1MUS7</accession>
<reference evidence="3" key="1">
    <citation type="submission" date="2023-10" db="EMBL/GenBank/DDBJ databases">
        <title>Chromosome-level genome of the transformable northern wattle, Acacia crassicarpa.</title>
        <authorList>
            <person name="Massaro I."/>
            <person name="Sinha N.R."/>
            <person name="Poethig S."/>
            <person name="Leichty A.R."/>
        </authorList>
    </citation>
    <scope>NUCLEOTIDE SEQUENCE</scope>
    <source>
        <strain evidence="3">Acra3RX</strain>
        <tissue evidence="3">Leaf</tissue>
    </source>
</reference>
<dbReference type="EMBL" id="JAWXYG010000004">
    <property type="protein sequence ID" value="KAK4275723.1"/>
    <property type="molecule type" value="Genomic_DNA"/>
</dbReference>
<feature type="compositionally biased region" description="Low complexity" evidence="1">
    <location>
        <begin position="767"/>
        <end position="777"/>
    </location>
</feature>
<dbReference type="PANTHER" id="PTHR46929">
    <property type="entry name" value="EXPRESSED PROTEIN"/>
    <property type="match status" value="1"/>
</dbReference>
<feature type="domain" description="Myb/SANT-like" evidence="2">
    <location>
        <begin position="87"/>
        <end position="180"/>
    </location>
</feature>
<evidence type="ECO:0000313" key="3">
    <source>
        <dbReference type="EMBL" id="KAK4275723.1"/>
    </source>
</evidence>
<dbReference type="PANTHER" id="PTHR46929:SF29">
    <property type="entry name" value="MYB_SANT-LIKE DOMAIN-CONTAINING PROTEIN"/>
    <property type="match status" value="1"/>
</dbReference>
<keyword evidence="4" id="KW-1185">Reference proteome</keyword>
<comment type="caution">
    <text evidence="3">The sequence shown here is derived from an EMBL/GenBank/DDBJ whole genome shotgun (WGS) entry which is preliminary data.</text>
</comment>
<organism evidence="3 4">
    <name type="scientific">Acacia crassicarpa</name>
    <name type="common">northern wattle</name>
    <dbReference type="NCBI Taxonomy" id="499986"/>
    <lineage>
        <taxon>Eukaryota</taxon>
        <taxon>Viridiplantae</taxon>
        <taxon>Streptophyta</taxon>
        <taxon>Embryophyta</taxon>
        <taxon>Tracheophyta</taxon>
        <taxon>Spermatophyta</taxon>
        <taxon>Magnoliopsida</taxon>
        <taxon>eudicotyledons</taxon>
        <taxon>Gunneridae</taxon>
        <taxon>Pentapetalae</taxon>
        <taxon>rosids</taxon>
        <taxon>fabids</taxon>
        <taxon>Fabales</taxon>
        <taxon>Fabaceae</taxon>
        <taxon>Caesalpinioideae</taxon>
        <taxon>mimosoid clade</taxon>
        <taxon>Acacieae</taxon>
        <taxon>Acacia</taxon>
    </lineage>
</organism>
<feature type="domain" description="Myb/SANT-like" evidence="2">
    <location>
        <begin position="572"/>
        <end position="666"/>
    </location>
</feature>
<dbReference type="Proteomes" id="UP001293593">
    <property type="component" value="Unassembled WGS sequence"/>
</dbReference>
<feature type="domain" description="Myb/SANT-like" evidence="2">
    <location>
        <begin position="408"/>
        <end position="503"/>
    </location>
</feature>
<sequence length="871" mass="100807">MLIYLFIPSYILYLLFSDYRPSASSLFQCHKRKAAPPWPAGDHHRQEAALPYNCTLRRFSSTVAGMHQITYQIRSSDAKEKVKHVIWTNEMDNCLTKILAEQVRKGNKVDNVLKPVAFAASVKELNEKLHLDLTKDHVKNRLKTWRKQFGILKKLLAHRGFEWDTAQRMVVAENSVWNDYIRENPDARMFRARLIENYDELCLIVGNDQALANCSDNATEINVDLTIDRRDSDPTTGFEMRNVGNKPEMVRWTDEMDNFLGKVLVNHVRKGNKVDKTLQTEAYEAAVSAISAKFGPHITKDHIKNRLKTWKKQYGLIKQLLSHAGFEWDQTRKMISANDSTWNHYIKKHPDARIFRGRVIENYDQLCTIYGRSKEPLEAGSISPAQVDCGVKDQEKLMRWSSERDIWWTSEMDTYLSAILMEQVKLGNKCKVENKLKLAAYEAAALAINERFDLDLTKDQIKNRLKTWTKQYEILKELLDQRGFEWDEKRKMVSATDSVWNDYIKINPDAQTLKGRAIKNYNELCIIIGNSDPPDSSLIANLALTTNDEVMDDQEAFCHETDNAKEKVKYVTWTDDMDRCLTEVLVKQVVMGNKLEKNFKSSAYLTAATAINEKFGLDLTKGNVRNRLKTWKKQYYIVKEMLSHGGFEWNDERKMVAADDSAWKEYIKKHPDARHLRDRRIENYNELGVIVGNEQPNGHWSETCERLRVIPSLHCEEHAVALNCEEPALALNHEEHAETLAQIMSIEETSHERESDEMQGSSEQTRAKPSSSSQSKQPSRKRRASDAMLEMMSVMAVDIGRIADALTEDNKNSCLDEVFEIIQNIPDFDDDLIIEACEYLCFDDKRAMMFMKLDERLRKKWLLKRLRGQSC</sequence>
<name>A0AAE1MUS7_9FABA</name>
<evidence type="ECO:0000259" key="2">
    <source>
        <dbReference type="Pfam" id="PF12776"/>
    </source>
</evidence>
<dbReference type="AlphaFoldDB" id="A0AAE1MUS7"/>
<evidence type="ECO:0000313" key="4">
    <source>
        <dbReference type="Proteomes" id="UP001293593"/>
    </source>
</evidence>
<feature type="region of interest" description="Disordered" evidence="1">
    <location>
        <begin position="749"/>
        <end position="785"/>
    </location>
</feature>
<dbReference type="Pfam" id="PF12776">
    <property type="entry name" value="Myb_DNA-bind_3"/>
    <property type="match status" value="4"/>
</dbReference>
<feature type="domain" description="Myb/SANT-like" evidence="2">
    <location>
        <begin position="251"/>
        <end position="345"/>
    </location>
</feature>
<gene>
    <name evidence="3" type="ORF">QN277_018758</name>
</gene>
<evidence type="ECO:0000256" key="1">
    <source>
        <dbReference type="SAM" id="MobiDB-lite"/>
    </source>
</evidence>